<gene>
    <name evidence="2" type="ORF">L227DRAFT_656306</name>
</gene>
<dbReference type="AlphaFoldDB" id="A0A5C2RYW0"/>
<evidence type="ECO:0000313" key="2">
    <source>
        <dbReference type="EMBL" id="RPD56221.1"/>
    </source>
</evidence>
<proteinExistence type="predicted"/>
<reference evidence="2" key="1">
    <citation type="journal article" date="2018" name="Genome Biol. Evol.">
        <title>Genomics and development of Lentinus tigrinus, a white-rot wood-decaying mushroom with dimorphic fruiting bodies.</title>
        <authorList>
            <person name="Wu B."/>
            <person name="Xu Z."/>
            <person name="Knudson A."/>
            <person name="Carlson A."/>
            <person name="Chen N."/>
            <person name="Kovaka S."/>
            <person name="LaButti K."/>
            <person name="Lipzen A."/>
            <person name="Pennachio C."/>
            <person name="Riley R."/>
            <person name="Schakwitz W."/>
            <person name="Umezawa K."/>
            <person name="Ohm R.A."/>
            <person name="Grigoriev I.V."/>
            <person name="Nagy L.G."/>
            <person name="Gibbons J."/>
            <person name="Hibbett D."/>
        </authorList>
    </citation>
    <scope>NUCLEOTIDE SEQUENCE [LARGE SCALE GENOMIC DNA]</scope>
    <source>
        <strain evidence="2">ALCF2SS1-6</strain>
    </source>
</reference>
<feature type="domain" description="F-box" evidence="1">
    <location>
        <begin position="34"/>
        <end position="95"/>
    </location>
</feature>
<evidence type="ECO:0000259" key="1">
    <source>
        <dbReference type="Pfam" id="PF12937"/>
    </source>
</evidence>
<sequence>MNPTSLQEHSRETCGQVSDNRRPLMKHRACAFNNFPQELLLLVFGDATAETPQRAAWSLDRSKEKAAIRTLVTITHVCKHWRNIALDTASLWTRISGNHRGRKAAFLERSRSLPLSFFVGGLAARADGVVPVLEAYASRLQRLDFAIYSTSISMPQVLNILAPMLECLTICDYTYVHRPEGGHDPVILNQEVSFLRALALRPVSSWVPRNHFTRMTHLSLSFTDITVFNQSRAILEILSRTPLLRSLQIGNLASSLPTSSQYSSEPVALVHLQSLSFVDSLVIPAFSLLKHVDLGEKTMVRLQGMRVLEYIDDPLLSLPTLSPLKQATRLELAASGVQLHMVAEGATSGVWIGAVINNDRVTDGWDQWLARLPTTSLALENVTSFMLYYDDLETSLRDVFPPILQCMSRLVELQVKIISYDEYFPEDKLALTARLCDTLSEESDMGSPVGSAVCPHLEVLDLQMDVIGLPERHAEAIADMLRARSELGCPVRRLTVQVTYEGAFAGSEDVGDIFEEACLELETLVEEYEFRNGGRKMWRFEPRAIWFVDGEEDYWELSNQEKPVYDLPFVAK</sequence>
<dbReference type="Pfam" id="PF12937">
    <property type="entry name" value="F-box-like"/>
    <property type="match status" value="1"/>
</dbReference>
<accession>A0A5C2RYW0</accession>
<dbReference type="Gene3D" id="1.20.1280.50">
    <property type="match status" value="1"/>
</dbReference>
<dbReference type="EMBL" id="ML122289">
    <property type="protein sequence ID" value="RPD56221.1"/>
    <property type="molecule type" value="Genomic_DNA"/>
</dbReference>
<organism evidence="2 3">
    <name type="scientific">Lentinus tigrinus ALCF2SS1-6</name>
    <dbReference type="NCBI Taxonomy" id="1328759"/>
    <lineage>
        <taxon>Eukaryota</taxon>
        <taxon>Fungi</taxon>
        <taxon>Dikarya</taxon>
        <taxon>Basidiomycota</taxon>
        <taxon>Agaricomycotina</taxon>
        <taxon>Agaricomycetes</taxon>
        <taxon>Polyporales</taxon>
        <taxon>Polyporaceae</taxon>
        <taxon>Lentinus</taxon>
    </lineage>
</organism>
<protein>
    <recommendedName>
        <fullName evidence="1">F-box domain-containing protein</fullName>
    </recommendedName>
</protein>
<dbReference type="Proteomes" id="UP000313359">
    <property type="component" value="Unassembled WGS sequence"/>
</dbReference>
<keyword evidence="3" id="KW-1185">Reference proteome</keyword>
<dbReference type="OrthoDB" id="2754196at2759"/>
<name>A0A5C2RYW0_9APHY</name>
<evidence type="ECO:0000313" key="3">
    <source>
        <dbReference type="Proteomes" id="UP000313359"/>
    </source>
</evidence>
<dbReference type="InterPro" id="IPR001810">
    <property type="entry name" value="F-box_dom"/>
</dbReference>